<reference evidence="2 3" key="2">
    <citation type="journal article" date="2019" name="G3 (Bethesda)">
        <title>Hybrid Assembly of the Genome of the Entomopathogenic Nematode Steinernema carpocapsae Identifies the X-Chromosome.</title>
        <authorList>
            <person name="Serra L."/>
            <person name="Macchietto M."/>
            <person name="Macias-Munoz A."/>
            <person name="McGill C.J."/>
            <person name="Rodriguez I.M."/>
            <person name="Rodriguez B."/>
            <person name="Murad R."/>
            <person name="Mortazavi A."/>
        </authorList>
    </citation>
    <scope>NUCLEOTIDE SEQUENCE [LARGE SCALE GENOMIC DNA]</scope>
    <source>
        <strain evidence="2 3">ALL</strain>
    </source>
</reference>
<evidence type="ECO:0000313" key="3">
    <source>
        <dbReference type="Proteomes" id="UP000298663"/>
    </source>
</evidence>
<dbReference type="AlphaFoldDB" id="A0A4U5P184"/>
<proteinExistence type="predicted"/>
<sequence length="80" mass="8082">MLGLIVMLTVFGISLADDTAAASTDLRAAPITGPCTYSKCAAGYHCINGGCVKADPCGCNCEICPIVDCFCACPDCSAAI</sequence>
<dbReference type="Proteomes" id="UP000298663">
    <property type="component" value="Unassembled WGS sequence"/>
</dbReference>
<keyword evidence="3" id="KW-1185">Reference proteome</keyword>
<feature type="chain" id="PRO_5020593798" description="Antistasin-like domain-containing protein" evidence="1">
    <location>
        <begin position="17"/>
        <end position="80"/>
    </location>
</feature>
<dbReference type="EMBL" id="AZBU02000003">
    <property type="protein sequence ID" value="TKR89682.1"/>
    <property type="molecule type" value="Genomic_DNA"/>
</dbReference>
<evidence type="ECO:0000313" key="2">
    <source>
        <dbReference type="EMBL" id="TKR89682.1"/>
    </source>
</evidence>
<comment type="caution">
    <text evidence="2">The sequence shown here is derived from an EMBL/GenBank/DDBJ whole genome shotgun (WGS) entry which is preliminary data.</text>
</comment>
<accession>A0A4U5P184</accession>
<protein>
    <recommendedName>
        <fullName evidence="4">Antistasin-like domain-containing protein</fullName>
    </recommendedName>
</protein>
<keyword evidence="1" id="KW-0732">Signal</keyword>
<gene>
    <name evidence="2" type="ORF">L596_013747</name>
</gene>
<name>A0A4U5P184_STECR</name>
<organism evidence="2 3">
    <name type="scientific">Steinernema carpocapsae</name>
    <name type="common">Entomopathogenic nematode</name>
    <dbReference type="NCBI Taxonomy" id="34508"/>
    <lineage>
        <taxon>Eukaryota</taxon>
        <taxon>Metazoa</taxon>
        <taxon>Ecdysozoa</taxon>
        <taxon>Nematoda</taxon>
        <taxon>Chromadorea</taxon>
        <taxon>Rhabditida</taxon>
        <taxon>Tylenchina</taxon>
        <taxon>Panagrolaimomorpha</taxon>
        <taxon>Strongyloidoidea</taxon>
        <taxon>Steinernematidae</taxon>
        <taxon>Steinernema</taxon>
    </lineage>
</organism>
<evidence type="ECO:0000256" key="1">
    <source>
        <dbReference type="SAM" id="SignalP"/>
    </source>
</evidence>
<reference evidence="2 3" key="1">
    <citation type="journal article" date="2015" name="Genome Biol.">
        <title>Comparative genomics of Steinernema reveals deeply conserved gene regulatory networks.</title>
        <authorList>
            <person name="Dillman A.R."/>
            <person name="Macchietto M."/>
            <person name="Porter C.F."/>
            <person name="Rogers A."/>
            <person name="Williams B."/>
            <person name="Antoshechkin I."/>
            <person name="Lee M.M."/>
            <person name="Goodwin Z."/>
            <person name="Lu X."/>
            <person name="Lewis E.E."/>
            <person name="Goodrich-Blair H."/>
            <person name="Stock S.P."/>
            <person name="Adams B.J."/>
            <person name="Sternberg P.W."/>
            <person name="Mortazavi A."/>
        </authorList>
    </citation>
    <scope>NUCLEOTIDE SEQUENCE [LARGE SCALE GENOMIC DNA]</scope>
    <source>
        <strain evidence="2 3">ALL</strain>
    </source>
</reference>
<evidence type="ECO:0008006" key="4">
    <source>
        <dbReference type="Google" id="ProtNLM"/>
    </source>
</evidence>
<feature type="signal peptide" evidence="1">
    <location>
        <begin position="1"/>
        <end position="16"/>
    </location>
</feature>